<protein>
    <submittedName>
        <fullName evidence="1">Uncharacterized protein</fullName>
    </submittedName>
</protein>
<organism evidence="1 2">
    <name type="scientific">Tanacetum coccineum</name>
    <dbReference type="NCBI Taxonomy" id="301880"/>
    <lineage>
        <taxon>Eukaryota</taxon>
        <taxon>Viridiplantae</taxon>
        <taxon>Streptophyta</taxon>
        <taxon>Embryophyta</taxon>
        <taxon>Tracheophyta</taxon>
        <taxon>Spermatophyta</taxon>
        <taxon>Magnoliopsida</taxon>
        <taxon>eudicotyledons</taxon>
        <taxon>Gunneridae</taxon>
        <taxon>Pentapetalae</taxon>
        <taxon>asterids</taxon>
        <taxon>campanulids</taxon>
        <taxon>Asterales</taxon>
        <taxon>Asteraceae</taxon>
        <taxon>Asteroideae</taxon>
        <taxon>Anthemideae</taxon>
        <taxon>Anthemidinae</taxon>
        <taxon>Tanacetum</taxon>
    </lineage>
</organism>
<dbReference type="Proteomes" id="UP001151760">
    <property type="component" value="Unassembled WGS sequence"/>
</dbReference>
<evidence type="ECO:0000313" key="1">
    <source>
        <dbReference type="EMBL" id="GJS57466.1"/>
    </source>
</evidence>
<reference evidence="1" key="2">
    <citation type="submission" date="2022-01" db="EMBL/GenBank/DDBJ databases">
        <authorList>
            <person name="Yamashiro T."/>
            <person name="Shiraishi A."/>
            <person name="Satake H."/>
            <person name="Nakayama K."/>
        </authorList>
    </citation>
    <scope>NUCLEOTIDE SEQUENCE</scope>
</reference>
<comment type="caution">
    <text evidence="1">The sequence shown here is derived from an EMBL/GenBank/DDBJ whole genome shotgun (WGS) entry which is preliminary data.</text>
</comment>
<sequence>MSAQVKWMKLPKSSRSKYETPLCKAFNEFNYLLKINMDLFIFEIQEIKTYEEYEMDNNMTGELEEPCSNIDGDHKWYDKLTDGKLKEEALTHKARIEESWGDATPGVMKFCEWLKNRPYANAKTKKDYDPYLDNNRIFEKNYKANKAGDTQDTKKERHDLSICNIRRFEMIKYSFRDDEEYAAIKEIEYDDLTNTSKEAIHAYQ</sequence>
<name>A0ABQ4WXR8_9ASTR</name>
<proteinExistence type="predicted"/>
<keyword evidence="2" id="KW-1185">Reference proteome</keyword>
<gene>
    <name evidence="1" type="ORF">Tco_0652250</name>
</gene>
<accession>A0ABQ4WXR8</accession>
<dbReference type="EMBL" id="BQNB010009008">
    <property type="protein sequence ID" value="GJS57466.1"/>
    <property type="molecule type" value="Genomic_DNA"/>
</dbReference>
<reference evidence="1" key="1">
    <citation type="journal article" date="2022" name="Int. J. Mol. Sci.">
        <title>Draft Genome of Tanacetum Coccineum: Genomic Comparison of Closely Related Tanacetum-Family Plants.</title>
        <authorList>
            <person name="Yamashiro T."/>
            <person name="Shiraishi A."/>
            <person name="Nakayama K."/>
            <person name="Satake H."/>
        </authorList>
    </citation>
    <scope>NUCLEOTIDE SEQUENCE</scope>
</reference>
<evidence type="ECO:0000313" key="2">
    <source>
        <dbReference type="Proteomes" id="UP001151760"/>
    </source>
</evidence>